<dbReference type="Gene3D" id="3.40.50.2300">
    <property type="match status" value="1"/>
</dbReference>
<organism evidence="4 5">
    <name type="scientific">endosymbiont of Lamellibrachia luymesi</name>
    <dbReference type="NCBI Taxonomy" id="2200907"/>
    <lineage>
        <taxon>Bacteria</taxon>
        <taxon>Pseudomonadati</taxon>
        <taxon>Pseudomonadota</taxon>
        <taxon>Gammaproteobacteria</taxon>
        <taxon>sulfur-oxidizing symbionts</taxon>
    </lineage>
</organism>
<dbReference type="InterPro" id="IPR010093">
    <property type="entry name" value="SinI_DNA-bd"/>
</dbReference>
<dbReference type="InterPro" id="IPR009061">
    <property type="entry name" value="DNA-bd_dom_put_sf"/>
</dbReference>
<dbReference type="AlphaFoldDB" id="A0A370DWM3"/>
<dbReference type="Proteomes" id="UP000255508">
    <property type="component" value="Unassembled WGS sequence"/>
</dbReference>
<evidence type="ECO:0000313" key="5">
    <source>
        <dbReference type="Proteomes" id="UP000255508"/>
    </source>
</evidence>
<dbReference type="InterPro" id="IPR011006">
    <property type="entry name" value="CheY-like_superfamily"/>
</dbReference>
<dbReference type="SUPFAM" id="SSF46955">
    <property type="entry name" value="Putative DNA-binding domain"/>
    <property type="match status" value="1"/>
</dbReference>
<reference evidence="4 5" key="1">
    <citation type="journal article" date="2018" name="ISME J.">
        <title>Endosymbiont genomes yield clues of tubeworm success.</title>
        <authorList>
            <person name="Li Y."/>
            <person name="Liles M.R."/>
            <person name="Halanych K.M."/>
        </authorList>
    </citation>
    <scope>NUCLEOTIDE SEQUENCE [LARGE SCALE GENOMIC DNA]</scope>
    <source>
        <strain evidence="4">A1422</strain>
    </source>
</reference>
<proteinExistence type="predicted"/>
<dbReference type="PANTHER" id="PTHR44591:SF3">
    <property type="entry name" value="RESPONSE REGULATORY DOMAIN-CONTAINING PROTEIN"/>
    <property type="match status" value="1"/>
</dbReference>
<dbReference type="GO" id="GO:0003677">
    <property type="term" value="F:DNA binding"/>
    <property type="evidence" value="ECO:0007669"/>
    <property type="project" value="InterPro"/>
</dbReference>
<feature type="domain" description="Response regulatory" evidence="3">
    <location>
        <begin position="68"/>
        <end position="183"/>
    </location>
</feature>
<protein>
    <submittedName>
        <fullName evidence="4">Response regulator</fullName>
    </submittedName>
</protein>
<dbReference type="InterPro" id="IPR001789">
    <property type="entry name" value="Sig_transdc_resp-reg_receiver"/>
</dbReference>
<dbReference type="PROSITE" id="PS50110">
    <property type="entry name" value="RESPONSE_REGULATORY"/>
    <property type="match status" value="1"/>
</dbReference>
<dbReference type="NCBIfam" id="TIGR01764">
    <property type="entry name" value="excise"/>
    <property type="match status" value="1"/>
</dbReference>
<sequence>MRTLTSGEVAKYCGVNLRTVIRWIEKGHLKSFKLPGRGNNRIQLQDFLNFMAEYGIPLPEEFREYSRRILVVDDDRPLANGIQRVLRLAGYETKTAFDGFQAGDAIRTFLPAVMTLDLSMPGLDGLKVIEYVRSAPALSCLKILVISALSESKLEEALAAGADDVLSKPFEKDVLIEKVAALLGSGAQRARRESV</sequence>
<dbReference type="InterPro" id="IPR041657">
    <property type="entry name" value="HTH_17"/>
</dbReference>
<name>A0A370DWM3_9GAMM</name>
<dbReference type="Pfam" id="PF00072">
    <property type="entry name" value="Response_reg"/>
    <property type="match status" value="1"/>
</dbReference>
<dbReference type="GO" id="GO:0000160">
    <property type="term" value="P:phosphorelay signal transduction system"/>
    <property type="evidence" value="ECO:0007669"/>
    <property type="project" value="InterPro"/>
</dbReference>
<dbReference type="Pfam" id="PF12728">
    <property type="entry name" value="HTH_17"/>
    <property type="match status" value="1"/>
</dbReference>
<dbReference type="PANTHER" id="PTHR44591">
    <property type="entry name" value="STRESS RESPONSE REGULATOR PROTEIN 1"/>
    <property type="match status" value="1"/>
</dbReference>
<evidence type="ECO:0000256" key="1">
    <source>
        <dbReference type="ARBA" id="ARBA00022553"/>
    </source>
</evidence>
<evidence type="ECO:0000313" key="4">
    <source>
        <dbReference type="EMBL" id="RDH89198.1"/>
    </source>
</evidence>
<accession>A0A370DWM3</accession>
<keyword evidence="1 2" id="KW-0597">Phosphoprotein</keyword>
<dbReference type="SUPFAM" id="SSF52172">
    <property type="entry name" value="CheY-like"/>
    <property type="match status" value="1"/>
</dbReference>
<evidence type="ECO:0000259" key="3">
    <source>
        <dbReference type="PROSITE" id="PS50110"/>
    </source>
</evidence>
<dbReference type="EMBL" id="QFXD01000227">
    <property type="protein sequence ID" value="RDH89198.1"/>
    <property type="molecule type" value="Genomic_DNA"/>
</dbReference>
<dbReference type="InterPro" id="IPR050595">
    <property type="entry name" value="Bact_response_regulator"/>
</dbReference>
<dbReference type="SMART" id="SM00448">
    <property type="entry name" value="REC"/>
    <property type="match status" value="1"/>
</dbReference>
<feature type="modified residue" description="4-aspartylphosphate" evidence="2">
    <location>
        <position position="117"/>
    </location>
</feature>
<comment type="caution">
    <text evidence="4">The sequence shown here is derived from an EMBL/GenBank/DDBJ whole genome shotgun (WGS) entry which is preliminary data.</text>
</comment>
<dbReference type="CDD" id="cd17574">
    <property type="entry name" value="REC_OmpR"/>
    <property type="match status" value="1"/>
</dbReference>
<evidence type="ECO:0000256" key="2">
    <source>
        <dbReference type="PROSITE-ProRule" id="PRU00169"/>
    </source>
</evidence>
<gene>
    <name evidence="4" type="ORF">DIZ79_13075</name>
</gene>